<dbReference type="InterPro" id="IPR027417">
    <property type="entry name" value="P-loop_NTPase"/>
</dbReference>
<evidence type="ECO:0000256" key="1">
    <source>
        <dbReference type="SAM" id="Coils"/>
    </source>
</evidence>
<dbReference type="SUPFAM" id="SSF52540">
    <property type="entry name" value="P-loop containing nucleoside triphosphate hydrolases"/>
    <property type="match status" value="1"/>
</dbReference>
<sequence>MGFVRLSKVCENDSQINCIQTICIYKSHQHKLEFTNKMSTENNQEIRYVIGTLGESWVDPVEGKTRGKLNVCMEEFSELDSRKSYEQVNKREHFCDTEKVFITGPFDELERKYEKYQLLKAETTRANKSEGNQQSHVSYYRSVQPVKNHELLEVIFANIDFSKDETSIYLSHVPSTNLVMIATHYNDEDVIVGPFTHTHSLQGDDEVKLTLQFPKTPLPGRKLSDHIVGKLDREQCQDQLIEVTINQRPTTFLADVASFTSKLSNKDFVDIIDAETLLKEYVEPLLKDASFRSTGGKLTKKGLELLKNNVKNGKQFSQDRPRYLKTVDLLSDAAEFDSNMMKLKEELLRLPEGHNFLESYLEKNQIEFYKRYRANELENIETEVSKTRSEVERLEEKRDSLLDELKSIAQQKSEKEDELRLLAEKKRKQLQEEVMQEHKKRNAELQKQILDGENKLQEIKQEYSQYKSLDELLSQINTKRGEYGALNGMIDDHKKSLTNLQSQIKDASAELTENFVKIKAGFEAMTTAKKVSKSNWDFTSQPVDKLDLSNRVKAQQEYLEQLDNALTSHDRHLDKEQLVNLITTIAQTQFTICSGLPGTGKTSLIKRLGLAMGLGNRQHTISVSRGWMSSKDILGYYNGLSESYHPAATGLWEMLLTMQGESDQEVNPAILLLDEMNLSSPEHYFSNFLDLADGESRREIFTGHPEMERLIVPNYMKFVGTINSDETVQPLSPRMLDRAAVIPFDDMISDFSIIPIDNKHITAPINASDWIALFEGKGTPLSGLSQTIFNEIISVLEEDKEGLGHRVLLSYRKRKLVADYVDVAGALLVEYEGAVTALDRAVLQHVLPILSGYGEGFAERLKKLYQVLNKNGLVMSAKRLRKMITEGESSLNSYRYIA</sequence>
<protein>
    <submittedName>
        <fullName evidence="2">Uncharacterized protein</fullName>
    </submittedName>
</protein>
<accession>A0A2S3R0P8</accession>
<dbReference type="EMBL" id="PDGH01000111">
    <property type="protein sequence ID" value="POB46059.1"/>
    <property type="molecule type" value="Genomic_DNA"/>
</dbReference>
<evidence type="ECO:0000313" key="3">
    <source>
        <dbReference type="Proteomes" id="UP000237466"/>
    </source>
</evidence>
<name>A0A2S3R0P8_VIBVL</name>
<comment type="caution">
    <text evidence="2">The sequence shown here is derived from an EMBL/GenBank/DDBJ whole genome shotgun (WGS) entry which is preliminary data.</text>
</comment>
<dbReference type="AlphaFoldDB" id="A0A2S3R0P8"/>
<keyword evidence="1" id="KW-0175">Coiled coil</keyword>
<feature type="coiled-coil region" evidence="1">
    <location>
        <begin position="377"/>
        <end position="510"/>
    </location>
</feature>
<evidence type="ECO:0000313" key="2">
    <source>
        <dbReference type="EMBL" id="POB46059.1"/>
    </source>
</evidence>
<organism evidence="2 3">
    <name type="scientific">Vibrio vulnificus</name>
    <dbReference type="NCBI Taxonomy" id="672"/>
    <lineage>
        <taxon>Bacteria</taxon>
        <taxon>Pseudomonadati</taxon>
        <taxon>Pseudomonadota</taxon>
        <taxon>Gammaproteobacteria</taxon>
        <taxon>Vibrionales</taxon>
        <taxon>Vibrionaceae</taxon>
        <taxon>Vibrio</taxon>
    </lineage>
</organism>
<gene>
    <name evidence="2" type="ORF">CRN52_15380</name>
</gene>
<reference evidence="2 3" key="1">
    <citation type="journal article" date="2018" name="Front. Microbiol.">
        <title>Phylogeny of Vibrio vulnificus from the Analysis of the Core-Genome: Implications for Intra-Species Taxonomy.</title>
        <authorList>
            <person name="Roig F.J."/>
            <person name="Gonzalez-Candelas F."/>
            <person name="Sanjuan E."/>
            <person name="Fouz B."/>
            <person name="Feil E.J."/>
            <person name="Llorens C."/>
            <person name="Baker-Austin C."/>
            <person name="Oliver J.D."/>
            <person name="Danin-Poleg Y."/>
            <person name="Gibas C.J."/>
            <person name="Kashi Y."/>
            <person name="Gulig P.A."/>
            <person name="Morrison S.S."/>
            <person name="Amaro C."/>
        </authorList>
    </citation>
    <scope>NUCLEOTIDE SEQUENCE [LARGE SCALE GENOMIC DNA]</scope>
    <source>
        <strain evidence="2 3">CECT4608</strain>
    </source>
</reference>
<proteinExistence type="predicted"/>
<dbReference type="Gene3D" id="3.40.50.300">
    <property type="entry name" value="P-loop containing nucleotide triphosphate hydrolases"/>
    <property type="match status" value="1"/>
</dbReference>
<dbReference type="Proteomes" id="UP000237466">
    <property type="component" value="Unassembled WGS sequence"/>
</dbReference>